<dbReference type="GO" id="GO:0034976">
    <property type="term" value="P:response to endoplasmic reticulum stress"/>
    <property type="evidence" value="ECO:0007669"/>
    <property type="project" value="TreeGrafter"/>
</dbReference>
<dbReference type="InterPro" id="IPR013766">
    <property type="entry name" value="Thioredoxin_domain"/>
</dbReference>
<evidence type="ECO:0000313" key="4">
    <source>
        <dbReference type="EMBL" id="GFS13877.1"/>
    </source>
</evidence>
<dbReference type="PROSITE" id="PS51352">
    <property type="entry name" value="THIOREDOXIN_2"/>
    <property type="match status" value="1"/>
</dbReference>
<accession>A0AAV4IU33</accession>
<dbReference type="Pfam" id="PF00085">
    <property type="entry name" value="Thioredoxin"/>
    <property type="match status" value="1"/>
</dbReference>
<comment type="caution">
    <text evidence="4">The sequence shown here is derived from an EMBL/GenBank/DDBJ whole genome shotgun (WGS) entry which is preliminary data.</text>
</comment>
<keyword evidence="2" id="KW-0732">Signal</keyword>
<dbReference type="GO" id="GO:0006457">
    <property type="term" value="P:protein folding"/>
    <property type="evidence" value="ECO:0007669"/>
    <property type="project" value="TreeGrafter"/>
</dbReference>
<dbReference type="GO" id="GO:0003756">
    <property type="term" value="F:protein disulfide isomerase activity"/>
    <property type="evidence" value="ECO:0007669"/>
    <property type="project" value="TreeGrafter"/>
</dbReference>
<gene>
    <name evidence="4" type="ORF">ElyMa_003148800</name>
</gene>
<protein>
    <submittedName>
        <fullName evidence="4">Protein disulfide-isomerase</fullName>
    </submittedName>
</protein>
<keyword evidence="5" id="KW-1185">Reference proteome</keyword>
<proteinExistence type="inferred from homology"/>
<evidence type="ECO:0000259" key="3">
    <source>
        <dbReference type="PROSITE" id="PS51352"/>
    </source>
</evidence>
<evidence type="ECO:0000256" key="1">
    <source>
        <dbReference type="ARBA" id="ARBA00006347"/>
    </source>
</evidence>
<dbReference type="AlphaFoldDB" id="A0AAV4IU33"/>
<evidence type="ECO:0000256" key="2">
    <source>
        <dbReference type="SAM" id="SignalP"/>
    </source>
</evidence>
<dbReference type="PANTHER" id="PTHR18929">
    <property type="entry name" value="PROTEIN DISULFIDE ISOMERASE"/>
    <property type="match status" value="1"/>
</dbReference>
<dbReference type="Proteomes" id="UP000762676">
    <property type="component" value="Unassembled WGS sequence"/>
</dbReference>
<sequence>MARFALSTLLIALLAVNLSSGFIFGGDVLVLTKENIGEALVENENLLVMFYSPRCGYSRMLLPNFESAAAMLVEQHIPVKLGKVDCVENVALRKMYHIRKYPTLRLFRNGGPLQYTGSIHTYDLKAKDIVEWVKENIPIHTPATPEEEL</sequence>
<dbReference type="InterPro" id="IPR036249">
    <property type="entry name" value="Thioredoxin-like_sf"/>
</dbReference>
<feature type="signal peptide" evidence="2">
    <location>
        <begin position="1"/>
        <end position="21"/>
    </location>
</feature>
<dbReference type="CDD" id="cd02961">
    <property type="entry name" value="PDI_a_family"/>
    <property type="match status" value="1"/>
</dbReference>
<name>A0AAV4IU33_9GAST</name>
<feature type="chain" id="PRO_5043775003" evidence="2">
    <location>
        <begin position="22"/>
        <end position="149"/>
    </location>
</feature>
<dbReference type="SUPFAM" id="SSF52833">
    <property type="entry name" value="Thioredoxin-like"/>
    <property type="match status" value="1"/>
</dbReference>
<comment type="similarity">
    <text evidence="1">Belongs to the protein disulfide isomerase family.</text>
</comment>
<dbReference type="Gene3D" id="3.40.30.10">
    <property type="entry name" value="Glutaredoxin"/>
    <property type="match status" value="1"/>
</dbReference>
<dbReference type="GO" id="GO:0005783">
    <property type="term" value="C:endoplasmic reticulum"/>
    <property type="evidence" value="ECO:0007669"/>
    <property type="project" value="TreeGrafter"/>
</dbReference>
<evidence type="ECO:0000313" key="5">
    <source>
        <dbReference type="Proteomes" id="UP000762676"/>
    </source>
</evidence>
<reference evidence="4 5" key="1">
    <citation type="journal article" date="2021" name="Elife">
        <title>Chloroplast acquisition without the gene transfer in kleptoplastic sea slugs, Plakobranchus ocellatus.</title>
        <authorList>
            <person name="Maeda T."/>
            <person name="Takahashi S."/>
            <person name="Yoshida T."/>
            <person name="Shimamura S."/>
            <person name="Takaki Y."/>
            <person name="Nagai Y."/>
            <person name="Toyoda A."/>
            <person name="Suzuki Y."/>
            <person name="Arimoto A."/>
            <person name="Ishii H."/>
            <person name="Satoh N."/>
            <person name="Nishiyama T."/>
            <person name="Hasebe M."/>
            <person name="Maruyama T."/>
            <person name="Minagawa J."/>
            <person name="Obokata J."/>
            <person name="Shigenobu S."/>
        </authorList>
    </citation>
    <scope>NUCLEOTIDE SEQUENCE [LARGE SCALE GENOMIC DNA]</scope>
</reference>
<dbReference type="EMBL" id="BMAT01006488">
    <property type="protein sequence ID" value="GFS13877.1"/>
    <property type="molecule type" value="Genomic_DNA"/>
</dbReference>
<organism evidence="4 5">
    <name type="scientific">Elysia marginata</name>
    <dbReference type="NCBI Taxonomy" id="1093978"/>
    <lineage>
        <taxon>Eukaryota</taxon>
        <taxon>Metazoa</taxon>
        <taxon>Spiralia</taxon>
        <taxon>Lophotrochozoa</taxon>
        <taxon>Mollusca</taxon>
        <taxon>Gastropoda</taxon>
        <taxon>Heterobranchia</taxon>
        <taxon>Euthyneura</taxon>
        <taxon>Panpulmonata</taxon>
        <taxon>Sacoglossa</taxon>
        <taxon>Placobranchoidea</taxon>
        <taxon>Plakobranchidae</taxon>
        <taxon>Elysia</taxon>
    </lineage>
</organism>
<feature type="domain" description="Thioredoxin" evidence="3">
    <location>
        <begin position="9"/>
        <end position="138"/>
    </location>
</feature>